<evidence type="ECO:0000313" key="2">
    <source>
        <dbReference type="Proteomes" id="UP000789508"/>
    </source>
</evidence>
<comment type="caution">
    <text evidence="1">The sequence shown here is derived from an EMBL/GenBank/DDBJ whole genome shotgun (WGS) entry which is preliminary data.</text>
</comment>
<accession>A0A9N9H169</accession>
<dbReference type="OrthoDB" id="2482722at2759"/>
<keyword evidence="2" id="KW-1185">Reference proteome</keyword>
<reference evidence="1" key="1">
    <citation type="submission" date="2021-06" db="EMBL/GenBank/DDBJ databases">
        <authorList>
            <person name="Kallberg Y."/>
            <person name="Tangrot J."/>
            <person name="Rosling A."/>
        </authorList>
    </citation>
    <scope>NUCLEOTIDE SEQUENCE</scope>
    <source>
        <strain evidence="1">FL130A</strain>
    </source>
</reference>
<gene>
    <name evidence="1" type="ORF">ALEPTO_LOCUS9981</name>
</gene>
<dbReference type="AlphaFoldDB" id="A0A9N9H169"/>
<feature type="non-terminal residue" evidence="1">
    <location>
        <position position="107"/>
    </location>
</feature>
<proteinExistence type="predicted"/>
<sequence>FTDIWHVSSPIGRISASDRPIGRILIGLSEADILLIVFQLSYEQGGLTAPILKDMLDARLLSIWLKILTSNSFWATTERALATLKLYSKRNLDSRKALIQTSYKTKG</sequence>
<dbReference type="EMBL" id="CAJVPS010009464">
    <property type="protein sequence ID" value="CAG8650242.1"/>
    <property type="molecule type" value="Genomic_DNA"/>
</dbReference>
<evidence type="ECO:0000313" key="1">
    <source>
        <dbReference type="EMBL" id="CAG8650242.1"/>
    </source>
</evidence>
<protein>
    <submittedName>
        <fullName evidence="1">7277_t:CDS:1</fullName>
    </submittedName>
</protein>
<organism evidence="1 2">
    <name type="scientific">Ambispora leptoticha</name>
    <dbReference type="NCBI Taxonomy" id="144679"/>
    <lineage>
        <taxon>Eukaryota</taxon>
        <taxon>Fungi</taxon>
        <taxon>Fungi incertae sedis</taxon>
        <taxon>Mucoromycota</taxon>
        <taxon>Glomeromycotina</taxon>
        <taxon>Glomeromycetes</taxon>
        <taxon>Archaeosporales</taxon>
        <taxon>Ambisporaceae</taxon>
        <taxon>Ambispora</taxon>
    </lineage>
</organism>
<name>A0A9N9H169_9GLOM</name>
<dbReference type="Proteomes" id="UP000789508">
    <property type="component" value="Unassembled WGS sequence"/>
</dbReference>